<evidence type="ECO:0000256" key="7">
    <source>
        <dbReference type="ARBA" id="ARBA00023136"/>
    </source>
</evidence>
<dbReference type="PANTHER" id="PTHR45923:SF2">
    <property type="entry name" value="PROTEIN SEY1"/>
    <property type="match status" value="1"/>
</dbReference>
<reference evidence="12 13" key="1">
    <citation type="submission" date="2024-06" db="EMBL/GenBank/DDBJ databases">
        <authorList>
            <person name="Kraege A."/>
            <person name="Thomma B."/>
        </authorList>
    </citation>
    <scope>NUCLEOTIDE SEQUENCE [LARGE SCALE GENOMIC DNA]</scope>
</reference>
<dbReference type="PROSITE" id="PS51715">
    <property type="entry name" value="G_GB1_RHD3"/>
    <property type="match status" value="1"/>
</dbReference>
<feature type="region of interest" description="Disordered" evidence="9">
    <location>
        <begin position="802"/>
        <end position="841"/>
    </location>
</feature>
<dbReference type="SUPFAM" id="SSF52540">
    <property type="entry name" value="P-loop containing nucleoside triphosphate hydrolases"/>
    <property type="match status" value="1"/>
</dbReference>
<feature type="transmembrane region" description="Helical" evidence="10">
    <location>
        <begin position="696"/>
        <end position="729"/>
    </location>
</feature>
<keyword evidence="4 8" id="KW-0256">Endoplasmic reticulum</keyword>
<evidence type="ECO:0000256" key="5">
    <source>
        <dbReference type="ARBA" id="ARBA00022989"/>
    </source>
</evidence>
<evidence type="ECO:0000313" key="12">
    <source>
        <dbReference type="EMBL" id="CAL5219330.1"/>
    </source>
</evidence>
<gene>
    <name evidence="12" type="primary">g1142</name>
    <name evidence="12" type="ORF">VP750_LOCUS989</name>
</gene>
<feature type="binding site" evidence="8">
    <location>
        <begin position="44"/>
        <end position="51"/>
    </location>
    <ligand>
        <name>GTP</name>
        <dbReference type="ChEBI" id="CHEBI:37565"/>
    </ligand>
</feature>
<sequence>MAQSHILQVVNGDGEFNEDGVQSFIRQHSISDAGVGYQVVAITGPQSSGKSTLMNAVFGSTFEEMDAMSGRRQTTKGIWLALGQKIQEPRTLLLDLEGSDGRERGEDDNSFERQSSLFALAVADVLLVNMWAKDVGREAGAGKPLLKTIFQVNLKLFTPAPNKRRTVLLFVFRDRTRTPLARLIETWEEDLRQMWASITKPPDYEGCDITDFFEMVYSSLPNFEEKEEDFRAESVLLRRRFTDENEDTLVRVSRDKLPGDALALSLQKVWEVIRDQKDLNLPAHKVMVANIRCAEIMEEQLRCLAEDQAWASLRQESEKGLVPNFGSRAGALLDSCITGYEQEARYFEEGVRHVKQDELVERAQALLHGAFSQQLVHLRRNILQQLDADMVSRDPSETFAASAARCQARAVSGFQEGLQSIAVKGASWDLQQPVSDAALEIDAHINKLRAQKLSEVEQDGRKGLSSSVGGPAGSLLDSCPADLWPRLRRLLSASVSKACKKAEDDLAGYEVPEADREALMKRLGSFAQAKVEAAAHEAANTALPRMKERFAEVFSKDETGMMRSWGPRANIPAANQKAREAAAQLLAQLAVIRLDAKQDNGISVVDAAVMEQASDKAASSSQDSITSADTAASSTSAFDMVAASEWPDLPADVVLLTPAQCRMLWRQFSSDSVYAVQQAQATQEANRAATNRWPPFWAIAAMVLLGFDEFIAVLYNPLWLLLGLVIFLFGKTVYQELDVDTEMQRGMLPGAMALSAKFVPVVQQVSRKTLEAVKEFVADPKALTDKVQEKVAHVGASVREHVAPDSHSATAGTSSRAGALSEVRQRRPAGEVELTDQHSST</sequence>
<feature type="domain" description="GB1/RHD3-type G" evidence="11">
    <location>
        <begin position="34"/>
        <end position="254"/>
    </location>
</feature>
<evidence type="ECO:0000256" key="4">
    <source>
        <dbReference type="ARBA" id="ARBA00022824"/>
    </source>
</evidence>
<dbReference type="InterPro" id="IPR046758">
    <property type="entry name" value="Sey1/RHD3-like_3HB"/>
</dbReference>
<accession>A0ABP1FL48</accession>
<evidence type="ECO:0000259" key="11">
    <source>
        <dbReference type="PROSITE" id="PS51715"/>
    </source>
</evidence>
<evidence type="ECO:0000256" key="6">
    <source>
        <dbReference type="ARBA" id="ARBA00023134"/>
    </source>
</evidence>
<dbReference type="EMBL" id="CAXHTA020000002">
    <property type="protein sequence ID" value="CAL5219330.1"/>
    <property type="molecule type" value="Genomic_DNA"/>
</dbReference>
<comment type="caution">
    <text evidence="12">The sequence shown here is derived from an EMBL/GenBank/DDBJ whole genome shotgun (WGS) entry which is preliminary data.</text>
</comment>
<protein>
    <recommendedName>
        <fullName evidence="8">Protein ROOT HAIR DEFECTIVE 3 homolog</fullName>
        <ecNumber evidence="8">3.6.5.-</ecNumber>
    </recommendedName>
    <alternativeName>
        <fullName evidence="8">Protein SEY1 homolog</fullName>
    </alternativeName>
</protein>
<comment type="similarity">
    <text evidence="8">Belongs to the TRAFAC class dynamin-like GTPase superfamily. GB1/RHD3 GTPase family. RHD3 subfamily.</text>
</comment>
<evidence type="ECO:0000256" key="10">
    <source>
        <dbReference type="SAM" id="Phobius"/>
    </source>
</evidence>
<organism evidence="12 13">
    <name type="scientific">Coccomyxa viridis</name>
    <dbReference type="NCBI Taxonomy" id="1274662"/>
    <lineage>
        <taxon>Eukaryota</taxon>
        <taxon>Viridiplantae</taxon>
        <taxon>Chlorophyta</taxon>
        <taxon>core chlorophytes</taxon>
        <taxon>Trebouxiophyceae</taxon>
        <taxon>Trebouxiophyceae incertae sedis</taxon>
        <taxon>Coccomyxaceae</taxon>
        <taxon>Coccomyxa</taxon>
    </lineage>
</organism>
<feature type="topological domain" description="Lumenal" evidence="8">
    <location>
        <begin position="715"/>
        <end position="717"/>
    </location>
</feature>
<dbReference type="HAMAP" id="MF_03109">
    <property type="entry name" value="Sey1"/>
    <property type="match status" value="1"/>
</dbReference>
<keyword evidence="3 8" id="KW-0378">Hydrolase</keyword>
<dbReference type="Gene3D" id="3.40.50.300">
    <property type="entry name" value="P-loop containing nucleotide triphosphate hydrolases"/>
    <property type="match status" value="1"/>
</dbReference>
<comment type="subcellular location">
    <subcellularLocation>
        <location evidence="8">Endoplasmic reticulum membrane</location>
        <topology evidence="8">Multi-pass membrane protein</topology>
    </subcellularLocation>
</comment>
<dbReference type="InterPro" id="IPR008803">
    <property type="entry name" value="RHD3/Sey1"/>
</dbReference>
<keyword evidence="7 8" id="KW-0472">Membrane</keyword>
<dbReference type="Pfam" id="PF20428">
    <property type="entry name" value="Sey1_3HB"/>
    <property type="match status" value="1"/>
</dbReference>
<keyword evidence="5 8" id="KW-1133">Transmembrane helix</keyword>
<dbReference type="EC" id="3.6.5.-" evidence="8"/>
<keyword evidence="6 8" id="KW-0342">GTP-binding</keyword>
<dbReference type="Pfam" id="PF05879">
    <property type="entry name" value="RHD3_GTPase"/>
    <property type="match status" value="1"/>
</dbReference>
<feature type="topological domain" description="Cytoplasmic" evidence="8">
    <location>
        <begin position="739"/>
        <end position="841"/>
    </location>
</feature>
<evidence type="ECO:0000313" key="13">
    <source>
        <dbReference type="Proteomes" id="UP001497392"/>
    </source>
</evidence>
<keyword evidence="1 8" id="KW-0812">Transmembrane</keyword>
<evidence type="ECO:0000256" key="1">
    <source>
        <dbReference type="ARBA" id="ARBA00022692"/>
    </source>
</evidence>
<evidence type="ECO:0000256" key="8">
    <source>
        <dbReference type="HAMAP-Rule" id="MF_03109"/>
    </source>
</evidence>
<evidence type="ECO:0000256" key="9">
    <source>
        <dbReference type="SAM" id="MobiDB-lite"/>
    </source>
</evidence>
<feature type="topological domain" description="Cytoplasmic" evidence="8">
    <location>
        <begin position="1"/>
        <end position="693"/>
    </location>
</feature>
<dbReference type="Proteomes" id="UP001497392">
    <property type="component" value="Unassembled WGS sequence"/>
</dbReference>
<dbReference type="PANTHER" id="PTHR45923">
    <property type="entry name" value="PROTEIN SEY1"/>
    <property type="match status" value="1"/>
</dbReference>
<evidence type="ECO:0000256" key="3">
    <source>
        <dbReference type="ARBA" id="ARBA00022801"/>
    </source>
</evidence>
<feature type="compositionally biased region" description="Low complexity" evidence="9">
    <location>
        <begin position="806"/>
        <end position="819"/>
    </location>
</feature>
<keyword evidence="13" id="KW-1185">Reference proteome</keyword>
<dbReference type="InterPro" id="IPR030386">
    <property type="entry name" value="G_GB1_RHD3_dom"/>
</dbReference>
<keyword evidence="2 8" id="KW-0547">Nucleotide-binding</keyword>
<evidence type="ECO:0000256" key="2">
    <source>
        <dbReference type="ARBA" id="ARBA00022741"/>
    </source>
</evidence>
<dbReference type="InterPro" id="IPR027417">
    <property type="entry name" value="P-loop_NTPase"/>
</dbReference>
<comment type="function">
    <text evidence="8">Probable GTP-binding protein that may be involved in cell development.</text>
</comment>
<name>A0ABP1FL48_9CHLO</name>
<proteinExistence type="inferred from homology"/>